<dbReference type="SUPFAM" id="SSF101874">
    <property type="entry name" value="YceI-like"/>
    <property type="match status" value="1"/>
</dbReference>
<dbReference type="Pfam" id="PF04264">
    <property type="entry name" value="YceI"/>
    <property type="match status" value="1"/>
</dbReference>
<dbReference type="PANTHER" id="PTHR34406:SF1">
    <property type="entry name" value="PROTEIN YCEI"/>
    <property type="match status" value="1"/>
</dbReference>
<reference evidence="2" key="1">
    <citation type="submission" date="2022-11" db="EMBL/GenBank/DDBJ databases">
        <title>The characterization of three novel Bacteroidetes species and genomic analysis of their roles in tidal elemental geochemical cycles.</title>
        <authorList>
            <person name="Ma K.-J."/>
        </authorList>
    </citation>
    <scope>NUCLEOTIDE SEQUENCE</scope>
    <source>
        <strain evidence="2">M415</strain>
    </source>
</reference>
<dbReference type="InterPro" id="IPR036761">
    <property type="entry name" value="TTHA0802/YceI-like_sf"/>
</dbReference>
<dbReference type="EMBL" id="JAPFQP010000002">
    <property type="protein sequence ID" value="MCX2719641.1"/>
    <property type="molecule type" value="Genomic_DNA"/>
</dbReference>
<proteinExistence type="predicted"/>
<dbReference type="InterPro" id="IPR007372">
    <property type="entry name" value="Lipid/polyisoprenoid-bd_YceI"/>
</dbReference>
<evidence type="ECO:0000313" key="2">
    <source>
        <dbReference type="EMBL" id="MCX2719641.1"/>
    </source>
</evidence>
<evidence type="ECO:0000313" key="3">
    <source>
        <dbReference type="Proteomes" id="UP001207116"/>
    </source>
</evidence>
<sequence>MLYRIIFIALFSLLPVISYGQSKLILKEISFVFQYKDVSGTVGDFRSSSEVNLEDPSTSYFEGSVGVSSLKTGNFLRDWALKGRKYFNEDAYPRIYFKSDEVEDLGEGIRVKGQLTIKGTTNPLIINFKTTERGLSGKTELYTSDYGIFIKKNREENKVLISMVFELE</sequence>
<evidence type="ECO:0000259" key="1">
    <source>
        <dbReference type="SMART" id="SM00867"/>
    </source>
</evidence>
<protein>
    <submittedName>
        <fullName evidence="2">YceI family protein</fullName>
    </submittedName>
</protein>
<gene>
    <name evidence="2" type="ORF">OO016_08505</name>
</gene>
<dbReference type="PANTHER" id="PTHR34406">
    <property type="entry name" value="PROTEIN YCEI"/>
    <property type="match status" value="1"/>
</dbReference>
<dbReference type="AlphaFoldDB" id="A0AAE3SNY7"/>
<dbReference type="RefSeq" id="WP_266012428.1">
    <property type="nucleotide sequence ID" value="NZ_JAPFQP010000002.1"/>
</dbReference>
<keyword evidence="3" id="KW-1185">Reference proteome</keyword>
<organism evidence="2 3">
    <name type="scientific">Lentiprolixibacter aurantiacus</name>
    <dbReference type="NCBI Taxonomy" id="2993939"/>
    <lineage>
        <taxon>Bacteria</taxon>
        <taxon>Pseudomonadati</taxon>
        <taxon>Bacteroidota</taxon>
        <taxon>Flavobacteriia</taxon>
        <taxon>Flavobacteriales</taxon>
        <taxon>Flavobacteriaceae</taxon>
        <taxon>Lentiprolixibacter</taxon>
    </lineage>
</organism>
<name>A0AAE3SNY7_9FLAO</name>
<accession>A0AAE3SNY7</accession>
<comment type="caution">
    <text evidence="2">The sequence shown here is derived from an EMBL/GenBank/DDBJ whole genome shotgun (WGS) entry which is preliminary data.</text>
</comment>
<feature type="domain" description="Lipid/polyisoprenoid-binding YceI-like" evidence="1">
    <location>
        <begin position="23"/>
        <end position="168"/>
    </location>
</feature>
<dbReference type="Proteomes" id="UP001207116">
    <property type="component" value="Unassembled WGS sequence"/>
</dbReference>
<dbReference type="SMART" id="SM00867">
    <property type="entry name" value="YceI"/>
    <property type="match status" value="1"/>
</dbReference>
<dbReference type="Gene3D" id="2.40.128.110">
    <property type="entry name" value="Lipid/polyisoprenoid-binding, YceI-like"/>
    <property type="match status" value="1"/>
</dbReference>